<dbReference type="Proteomes" id="UP000762676">
    <property type="component" value="Unassembled WGS sequence"/>
</dbReference>
<accession>A0AAV4GUC6</accession>
<comment type="caution">
    <text evidence="1">The sequence shown here is derived from an EMBL/GenBank/DDBJ whole genome shotgun (WGS) entry which is preliminary data.</text>
</comment>
<protein>
    <submittedName>
        <fullName evidence="1">Uncharacterized protein</fullName>
    </submittedName>
</protein>
<proteinExistence type="predicted"/>
<sequence>MNRRACHHYHESSPQTFMCLRSTLSALSPVYLSTCSYPRPHPSKNTDAVARLVRSQTAEYWLEGTQRSRTSVPNRAVRTAQKALAMPAKPKTPKQMSQIRIKCMESAAIRGLLNMYSGAKRGSPLSVTEALYTVFCLNAAARMRNVHSRYYYGSIDKGHQFRVELLDRVLAETLIFIFIGRVAEQPATAKILRMPLFKT</sequence>
<dbReference type="AlphaFoldDB" id="A0AAV4GUC6"/>
<gene>
    <name evidence="1" type="ORF">ElyMa_002510200</name>
</gene>
<keyword evidence="2" id="KW-1185">Reference proteome</keyword>
<evidence type="ECO:0000313" key="2">
    <source>
        <dbReference type="Proteomes" id="UP000762676"/>
    </source>
</evidence>
<evidence type="ECO:0000313" key="1">
    <source>
        <dbReference type="EMBL" id="GFR88146.1"/>
    </source>
</evidence>
<name>A0AAV4GUC6_9GAST</name>
<reference evidence="1 2" key="1">
    <citation type="journal article" date="2021" name="Elife">
        <title>Chloroplast acquisition without the gene transfer in kleptoplastic sea slugs, Plakobranchus ocellatus.</title>
        <authorList>
            <person name="Maeda T."/>
            <person name="Takahashi S."/>
            <person name="Yoshida T."/>
            <person name="Shimamura S."/>
            <person name="Takaki Y."/>
            <person name="Nagai Y."/>
            <person name="Toyoda A."/>
            <person name="Suzuki Y."/>
            <person name="Arimoto A."/>
            <person name="Ishii H."/>
            <person name="Satoh N."/>
            <person name="Nishiyama T."/>
            <person name="Hasebe M."/>
            <person name="Maruyama T."/>
            <person name="Minagawa J."/>
            <person name="Obokata J."/>
            <person name="Shigenobu S."/>
        </authorList>
    </citation>
    <scope>NUCLEOTIDE SEQUENCE [LARGE SCALE GENOMIC DNA]</scope>
</reference>
<dbReference type="EMBL" id="BMAT01005139">
    <property type="protein sequence ID" value="GFR88146.1"/>
    <property type="molecule type" value="Genomic_DNA"/>
</dbReference>
<organism evidence="1 2">
    <name type="scientific">Elysia marginata</name>
    <dbReference type="NCBI Taxonomy" id="1093978"/>
    <lineage>
        <taxon>Eukaryota</taxon>
        <taxon>Metazoa</taxon>
        <taxon>Spiralia</taxon>
        <taxon>Lophotrochozoa</taxon>
        <taxon>Mollusca</taxon>
        <taxon>Gastropoda</taxon>
        <taxon>Heterobranchia</taxon>
        <taxon>Euthyneura</taxon>
        <taxon>Panpulmonata</taxon>
        <taxon>Sacoglossa</taxon>
        <taxon>Placobranchoidea</taxon>
        <taxon>Plakobranchidae</taxon>
        <taxon>Elysia</taxon>
    </lineage>
</organism>